<feature type="region of interest" description="Disordered" evidence="1">
    <location>
        <begin position="126"/>
        <end position="146"/>
    </location>
</feature>
<reference evidence="2 3" key="1">
    <citation type="journal article" date="2024" name="Ann. Entomol. Soc. Am.">
        <title>Genomic analyses of the southern and eastern yellowjacket wasps (Hymenoptera: Vespidae) reveal evolutionary signatures of social life.</title>
        <authorList>
            <person name="Catto M.A."/>
            <person name="Caine P.B."/>
            <person name="Orr S.E."/>
            <person name="Hunt B.G."/>
            <person name="Goodisman M.A.D."/>
        </authorList>
    </citation>
    <scope>NUCLEOTIDE SEQUENCE [LARGE SCALE GENOMIC DNA]</scope>
    <source>
        <strain evidence="2">232</strain>
        <tissue evidence="2">Head and thorax</tissue>
    </source>
</reference>
<organism evidence="2 3">
    <name type="scientific">Vespula maculifrons</name>
    <name type="common">Eastern yellow jacket</name>
    <name type="synonym">Wasp</name>
    <dbReference type="NCBI Taxonomy" id="7453"/>
    <lineage>
        <taxon>Eukaryota</taxon>
        <taxon>Metazoa</taxon>
        <taxon>Ecdysozoa</taxon>
        <taxon>Arthropoda</taxon>
        <taxon>Hexapoda</taxon>
        <taxon>Insecta</taxon>
        <taxon>Pterygota</taxon>
        <taxon>Neoptera</taxon>
        <taxon>Endopterygota</taxon>
        <taxon>Hymenoptera</taxon>
        <taxon>Apocrita</taxon>
        <taxon>Aculeata</taxon>
        <taxon>Vespoidea</taxon>
        <taxon>Vespidae</taxon>
        <taxon>Vespinae</taxon>
        <taxon>Vespula</taxon>
    </lineage>
</organism>
<name>A0ABD2BM68_VESMC</name>
<dbReference type="AlphaFoldDB" id="A0ABD2BM68"/>
<comment type="caution">
    <text evidence="2">The sequence shown here is derived from an EMBL/GenBank/DDBJ whole genome shotgun (WGS) entry which is preliminary data.</text>
</comment>
<feature type="region of interest" description="Disordered" evidence="1">
    <location>
        <begin position="1"/>
        <end position="35"/>
    </location>
</feature>
<accession>A0ABD2BM68</accession>
<feature type="compositionally biased region" description="Polar residues" evidence="1">
    <location>
        <begin position="135"/>
        <end position="146"/>
    </location>
</feature>
<gene>
    <name evidence="2" type="ORF">V1477_014411</name>
</gene>
<evidence type="ECO:0000313" key="3">
    <source>
        <dbReference type="Proteomes" id="UP001607303"/>
    </source>
</evidence>
<sequence length="146" mass="16887">MKPICGSIETDPRIPKERTSRKDKSMKGNKKTMISSISRFNYPHQHILERAEEADSPKNHPKSGFLRRLPRAEALCEKVSRTGRNPLGFRIRKVNILIVERNRSSRTIWIVESLPVLYRDVMTSRTRPDAVNVSHEPTSLRNNNKI</sequence>
<feature type="compositionally biased region" description="Basic and acidic residues" evidence="1">
    <location>
        <begin position="10"/>
        <end position="26"/>
    </location>
</feature>
<dbReference type="EMBL" id="JAYRBN010000074">
    <property type="protein sequence ID" value="KAL2733443.1"/>
    <property type="molecule type" value="Genomic_DNA"/>
</dbReference>
<dbReference type="Proteomes" id="UP001607303">
    <property type="component" value="Unassembled WGS sequence"/>
</dbReference>
<evidence type="ECO:0000313" key="2">
    <source>
        <dbReference type="EMBL" id="KAL2733443.1"/>
    </source>
</evidence>
<keyword evidence="3" id="KW-1185">Reference proteome</keyword>
<protein>
    <submittedName>
        <fullName evidence="2">Uncharacterized protein</fullName>
    </submittedName>
</protein>
<evidence type="ECO:0000256" key="1">
    <source>
        <dbReference type="SAM" id="MobiDB-lite"/>
    </source>
</evidence>
<proteinExistence type="predicted"/>